<accession>X1QRC5</accession>
<evidence type="ECO:0000313" key="1">
    <source>
        <dbReference type="EMBL" id="GAI71102.1"/>
    </source>
</evidence>
<dbReference type="EMBL" id="BARW01002412">
    <property type="protein sequence ID" value="GAI71102.1"/>
    <property type="molecule type" value="Genomic_DNA"/>
</dbReference>
<sequence length="123" mass="13378">EAVMIKPLVKVESLEVGDPEFEAGSVHTARATLTNPTIKEFTYDVELYLDVIKVASASGTITIPAESSVPIDFIVTMPLVEGTFDVWIDAWYGTELLVHHHATEKVTVGISPAIEIGEPVWVS</sequence>
<feature type="non-terminal residue" evidence="1">
    <location>
        <position position="1"/>
    </location>
</feature>
<name>X1QRC5_9ZZZZ</name>
<dbReference type="AlphaFoldDB" id="X1QRC5"/>
<comment type="caution">
    <text evidence="1">The sequence shown here is derived from an EMBL/GenBank/DDBJ whole genome shotgun (WGS) entry which is preliminary data.</text>
</comment>
<reference evidence="1" key="1">
    <citation type="journal article" date="2014" name="Front. Microbiol.">
        <title>High frequency of phylogenetically diverse reductive dehalogenase-homologous genes in deep subseafloor sedimentary metagenomes.</title>
        <authorList>
            <person name="Kawai M."/>
            <person name="Futagami T."/>
            <person name="Toyoda A."/>
            <person name="Takaki Y."/>
            <person name="Nishi S."/>
            <person name="Hori S."/>
            <person name="Arai W."/>
            <person name="Tsubouchi T."/>
            <person name="Morono Y."/>
            <person name="Uchiyama I."/>
            <person name="Ito T."/>
            <person name="Fujiyama A."/>
            <person name="Inagaki F."/>
            <person name="Takami H."/>
        </authorList>
    </citation>
    <scope>NUCLEOTIDE SEQUENCE</scope>
    <source>
        <strain evidence="1">Expedition CK06-06</strain>
    </source>
</reference>
<gene>
    <name evidence="1" type="ORF">S12H4_06753</name>
</gene>
<organism evidence="1">
    <name type="scientific">marine sediment metagenome</name>
    <dbReference type="NCBI Taxonomy" id="412755"/>
    <lineage>
        <taxon>unclassified sequences</taxon>
        <taxon>metagenomes</taxon>
        <taxon>ecological metagenomes</taxon>
    </lineage>
</organism>
<protein>
    <recommendedName>
        <fullName evidence="2">CARDB domain-containing protein</fullName>
    </recommendedName>
</protein>
<proteinExistence type="predicted"/>
<evidence type="ECO:0008006" key="2">
    <source>
        <dbReference type="Google" id="ProtNLM"/>
    </source>
</evidence>